<evidence type="ECO:0000259" key="6">
    <source>
        <dbReference type="Pfam" id="PF03088"/>
    </source>
</evidence>
<dbReference type="Gene3D" id="2.120.10.30">
    <property type="entry name" value="TolB, C-terminal domain"/>
    <property type="match status" value="1"/>
</dbReference>
<dbReference type="InterPro" id="IPR018119">
    <property type="entry name" value="Strictosidine_synth_cons-reg"/>
</dbReference>
<keyword evidence="5" id="KW-0325">Glycoprotein</keyword>
<dbReference type="PANTHER" id="PTHR10426:SF88">
    <property type="entry name" value="ADIPOCYTE PLASMA MEMBRANE-ASSOCIATED PROTEIN HEMOMUCIN-RELATED"/>
    <property type="match status" value="1"/>
</dbReference>
<evidence type="ECO:0000256" key="1">
    <source>
        <dbReference type="ARBA" id="ARBA00004116"/>
    </source>
</evidence>
<dbReference type="Proteomes" id="UP000813463">
    <property type="component" value="Chromosome 6"/>
</dbReference>
<evidence type="ECO:0000256" key="2">
    <source>
        <dbReference type="ARBA" id="ARBA00009191"/>
    </source>
</evidence>
<dbReference type="GeneID" id="110789588"/>
<dbReference type="RefSeq" id="XP_056688470.1">
    <property type="nucleotide sequence ID" value="XM_056832492.1"/>
</dbReference>
<evidence type="ECO:0000256" key="5">
    <source>
        <dbReference type="ARBA" id="ARBA00023180"/>
    </source>
</evidence>
<organism evidence="7 8">
    <name type="scientific">Spinacia oleracea</name>
    <name type="common">Spinach</name>
    <dbReference type="NCBI Taxonomy" id="3562"/>
    <lineage>
        <taxon>Eukaryota</taxon>
        <taxon>Viridiplantae</taxon>
        <taxon>Streptophyta</taxon>
        <taxon>Embryophyta</taxon>
        <taxon>Tracheophyta</taxon>
        <taxon>Spermatophyta</taxon>
        <taxon>Magnoliopsida</taxon>
        <taxon>eudicotyledons</taxon>
        <taxon>Gunneridae</taxon>
        <taxon>Pentapetalae</taxon>
        <taxon>Caryophyllales</taxon>
        <taxon>Chenopodiaceae</taxon>
        <taxon>Chenopodioideae</taxon>
        <taxon>Anserineae</taxon>
        <taxon>Spinacia</taxon>
    </lineage>
</organism>
<gene>
    <name evidence="8" type="primary">LOC110789588</name>
</gene>
<name>A0ABM3QYM9_SPIOL</name>
<evidence type="ECO:0000256" key="3">
    <source>
        <dbReference type="ARBA" id="ARBA00022553"/>
    </source>
</evidence>
<keyword evidence="7" id="KW-1185">Reference proteome</keyword>
<comment type="similarity">
    <text evidence="2">Belongs to the strictosidine synthase family.</text>
</comment>
<reference evidence="7" key="1">
    <citation type="journal article" date="2021" name="Nat. Commun.">
        <title>Genomic analyses provide insights into spinach domestication and the genetic basis of agronomic traits.</title>
        <authorList>
            <person name="Cai X."/>
            <person name="Sun X."/>
            <person name="Xu C."/>
            <person name="Sun H."/>
            <person name="Wang X."/>
            <person name="Ge C."/>
            <person name="Zhang Z."/>
            <person name="Wang Q."/>
            <person name="Fei Z."/>
            <person name="Jiao C."/>
            <person name="Wang Q."/>
        </authorList>
    </citation>
    <scope>NUCLEOTIDE SEQUENCE [LARGE SCALE GENOMIC DNA]</scope>
    <source>
        <strain evidence="7">cv. Varoflay</strain>
    </source>
</reference>
<sequence>MNQDIKLLTDEDEGKKFKLTEGVDISRDGTIYFTDASCKYALENCLRDILEGRPYGRLLSYSPNTGETKVLLKDLYFPNGVAVSPDQQSLVFCETPLKRCRTYWIQGSKKGAVDAFIDNLPGFPDNIHCDGHNSYWIGLSSWLNPKLHVYDPAMSMITSGIKIENYLYIGSLHYDHIIRFNLSYS</sequence>
<comment type="subcellular location">
    <subcellularLocation>
        <location evidence="1">Vacuole</location>
    </subcellularLocation>
</comment>
<dbReference type="PANTHER" id="PTHR10426">
    <property type="entry name" value="STRICTOSIDINE SYNTHASE-RELATED"/>
    <property type="match status" value="1"/>
</dbReference>
<feature type="domain" description="Strictosidine synthase conserved region" evidence="6">
    <location>
        <begin position="22"/>
        <end position="107"/>
    </location>
</feature>
<proteinExistence type="inferred from homology"/>
<dbReference type="SUPFAM" id="SSF63829">
    <property type="entry name" value="Calcium-dependent phosphotriesterase"/>
    <property type="match status" value="1"/>
</dbReference>
<accession>A0ABM3QYM9</accession>
<evidence type="ECO:0000313" key="8">
    <source>
        <dbReference type="RefSeq" id="XP_056688470.1"/>
    </source>
</evidence>
<protein>
    <submittedName>
        <fullName evidence="8">Protein STRICTOSIDINE SYNTHASE-LIKE 6-like</fullName>
    </submittedName>
</protein>
<dbReference type="InterPro" id="IPR011042">
    <property type="entry name" value="6-blade_b-propeller_TolB-like"/>
</dbReference>
<evidence type="ECO:0000256" key="4">
    <source>
        <dbReference type="ARBA" id="ARBA00022554"/>
    </source>
</evidence>
<keyword evidence="3" id="KW-0597">Phosphoprotein</keyword>
<dbReference type="Pfam" id="PF03088">
    <property type="entry name" value="Str_synth"/>
    <property type="match status" value="1"/>
</dbReference>
<reference evidence="8" key="2">
    <citation type="submission" date="2025-08" db="UniProtKB">
        <authorList>
            <consortium name="RefSeq"/>
        </authorList>
    </citation>
    <scope>IDENTIFICATION</scope>
    <source>
        <tissue evidence="8">Leaf</tissue>
    </source>
</reference>
<evidence type="ECO:0000313" key="7">
    <source>
        <dbReference type="Proteomes" id="UP000813463"/>
    </source>
</evidence>
<keyword evidence="4" id="KW-0926">Vacuole</keyword>